<dbReference type="EMBL" id="PKPP01007765">
    <property type="protein sequence ID" value="PWA52513.1"/>
    <property type="molecule type" value="Genomic_DNA"/>
</dbReference>
<dbReference type="Pfam" id="PF03106">
    <property type="entry name" value="WRKY"/>
    <property type="match status" value="1"/>
</dbReference>
<keyword evidence="9" id="KW-1185">Reference proteome</keyword>
<evidence type="ECO:0000256" key="4">
    <source>
        <dbReference type="ARBA" id="ARBA00023163"/>
    </source>
</evidence>
<dbReference type="STRING" id="35608.A0A2U1LU31"/>
<dbReference type="PANTHER" id="PTHR32096:SF80">
    <property type="entry name" value="WRKY TRANSCRIPTION FACTOR 27-RELATED"/>
    <property type="match status" value="1"/>
</dbReference>
<evidence type="ECO:0000256" key="6">
    <source>
        <dbReference type="SAM" id="MobiDB-lite"/>
    </source>
</evidence>
<dbReference type="GO" id="GO:0005634">
    <property type="term" value="C:nucleus"/>
    <property type="evidence" value="ECO:0007669"/>
    <property type="project" value="UniProtKB-SubCell"/>
</dbReference>
<comment type="caution">
    <text evidence="8">The sequence shown here is derived from an EMBL/GenBank/DDBJ whole genome shotgun (WGS) entry which is preliminary data.</text>
</comment>
<evidence type="ECO:0000256" key="3">
    <source>
        <dbReference type="ARBA" id="ARBA00023125"/>
    </source>
</evidence>
<protein>
    <submittedName>
        <fullName evidence="8">DNA-binding WRKY</fullName>
    </submittedName>
</protein>
<dbReference type="InterPro" id="IPR003657">
    <property type="entry name" value="WRKY_dom"/>
</dbReference>
<gene>
    <name evidence="8" type="ORF">CTI12_AA455560</name>
</gene>
<feature type="region of interest" description="Disordered" evidence="6">
    <location>
        <begin position="240"/>
        <end position="268"/>
    </location>
</feature>
<keyword evidence="4" id="KW-0804">Transcription</keyword>
<evidence type="ECO:0000259" key="7">
    <source>
        <dbReference type="PROSITE" id="PS50811"/>
    </source>
</evidence>
<name>A0A2U1LU31_ARTAN</name>
<keyword evidence="2" id="KW-0805">Transcription regulation</keyword>
<evidence type="ECO:0000313" key="9">
    <source>
        <dbReference type="Proteomes" id="UP000245207"/>
    </source>
</evidence>
<dbReference type="PROSITE" id="PS50811">
    <property type="entry name" value="WRKY"/>
    <property type="match status" value="1"/>
</dbReference>
<feature type="region of interest" description="Disordered" evidence="6">
    <location>
        <begin position="203"/>
        <end position="224"/>
    </location>
</feature>
<keyword evidence="5" id="KW-0539">Nucleus</keyword>
<feature type="compositionally biased region" description="Polar residues" evidence="6">
    <location>
        <begin position="206"/>
        <end position="224"/>
    </location>
</feature>
<evidence type="ECO:0000256" key="5">
    <source>
        <dbReference type="ARBA" id="ARBA00023242"/>
    </source>
</evidence>
<feature type="domain" description="WRKY" evidence="7">
    <location>
        <begin position="138"/>
        <end position="204"/>
    </location>
</feature>
<sequence length="303" mass="33398">MDDAWDLHAVVRGCTTATVADTSTADNATKVEDYDDGCYNLEVLASENENNTFLYPTFGKFSGGLEDVYKAGCGGTLPTTRATTSMANVAIDLDGEGFVHEQLPMLTDSHSFSLHAMDSQSARPRKRKNQEKTVFQLTQEELSNDLWAWRKYGQKPIKGSPFPRNYYRCSTTKACGAKKQVERSPTDSNIFIVSYSGEHIHPIPTHRSSLAGSTRSNKFNTESNNKLPISRSIISSTNIIEHPPCSSSSPASASSFSPTTSFKEDECEINDEEYEENVLVPNMGMHEDVLKKFRDMSGGGGSF</sequence>
<dbReference type="GO" id="GO:0003700">
    <property type="term" value="F:DNA-binding transcription factor activity"/>
    <property type="evidence" value="ECO:0007669"/>
    <property type="project" value="InterPro"/>
</dbReference>
<keyword evidence="3 8" id="KW-0238">DNA-binding</keyword>
<dbReference type="SUPFAM" id="SSF118290">
    <property type="entry name" value="WRKY DNA-binding domain"/>
    <property type="match status" value="1"/>
</dbReference>
<evidence type="ECO:0000256" key="1">
    <source>
        <dbReference type="ARBA" id="ARBA00004123"/>
    </source>
</evidence>
<dbReference type="AlphaFoldDB" id="A0A2U1LU31"/>
<feature type="compositionally biased region" description="Low complexity" evidence="6">
    <location>
        <begin position="240"/>
        <end position="261"/>
    </location>
</feature>
<accession>A0A2U1LU31</accession>
<evidence type="ECO:0000256" key="2">
    <source>
        <dbReference type="ARBA" id="ARBA00023015"/>
    </source>
</evidence>
<dbReference type="Gene3D" id="2.20.25.80">
    <property type="entry name" value="WRKY domain"/>
    <property type="match status" value="1"/>
</dbReference>
<dbReference type="PANTHER" id="PTHR32096">
    <property type="entry name" value="WRKY TRANSCRIPTION FACTOR 30-RELATED-RELATED"/>
    <property type="match status" value="1"/>
</dbReference>
<evidence type="ECO:0000313" key="8">
    <source>
        <dbReference type="EMBL" id="PWA52513.1"/>
    </source>
</evidence>
<dbReference type="GO" id="GO:0000976">
    <property type="term" value="F:transcription cis-regulatory region binding"/>
    <property type="evidence" value="ECO:0007669"/>
    <property type="project" value="TreeGrafter"/>
</dbReference>
<proteinExistence type="predicted"/>
<dbReference type="InterPro" id="IPR044810">
    <property type="entry name" value="WRKY_plant"/>
</dbReference>
<organism evidence="8 9">
    <name type="scientific">Artemisia annua</name>
    <name type="common">Sweet wormwood</name>
    <dbReference type="NCBI Taxonomy" id="35608"/>
    <lineage>
        <taxon>Eukaryota</taxon>
        <taxon>Viridiplantae</taxon>
        <taxon>Streptophyta</taxon>
        <taxon>Embryophyta</taxon>
        <taxon>Tracheophyta</taxon>
        <taxon>Spermatophyta</taxon>
        <taxon>Magnoliopsida</taxon>
        <taxon>eudicotyledons</taxon>
        <taxon>Gunneridae</taxon>
        <taxon>Pentapetalae</taxon>
        <taxon>asterids</taxon>
        <taxon>campanulids</taxon>
        <taxon>Asterales</taxon>
        <taxon>Asteraceae</taxon>
        <taxon>Asteroideae</taxon>
        <taxon>Anthemideae</taxon>
        <taxon>Artemisiinae</taxon>
        <taxon>Artemisia</taxon>
    </lineage>
</organism>
<reference evidence="8 9" key="1">
    <citation type="journal article" date="2018" name="Mol. Plant">
        <title>The genome of Artemisia annua provides insight into the evolution of Asteraceae family and artemisinin biosynthesis.</title>
        <authorList>
            <person name="Shen Q."/>
            <person name="Zhang L."/>
            <person name="Liao Z."/>
            <person name="Wang S."/>
            <person name="Yan T."/>
            <person name="Shi P."/>
            <person name="Liu M."/>
            <person name="Fu X."/>
            <person name="Pan Q."/>
            <person name="Wang Y."/>
            <person name="Lv Z."/>
            <person name="Lu X."/>
            <person name="Zhang F."/>
            <person name="Jiang W."/>
            <person name="Ma Y."/>
            <person name="Chen M."/>
            <person name="Hao X."/>
            <person name="Li L."/>
            <person name="Tang Y."/>
            <person name="Lv G."/>
            <person name="Zhou Y."/>
            <person name="Sun X."/>
            <person name="Brodelius P.E."/>
            <person name="Rose J.K.C."/>
            <person name="Tang K."/>
        </authorList>
    </citation>
    <scope>NUCLEOTIDE SEQUENCE [LARGE SCALE GENOMIC DNA]</scope>
    <source>
        <strain evidence="9">cv. Huhao1</strain>
        <tissue evidence="8">Leaf</tissue>
    </source>
</reference>
<dbReference type="SMART" id="SM00774">
    <property type="entry name" value="WRKY"/>
    <property type="match status" value="1"/>
</dbReference>
<dbReference type="InterPro" id="IPR036576">
    <property type="entry name" value="WRKY_dom_sf"/>
</dbReference>
<comment type="subcellular location">
    <subcellularLocation>
        <location evidence="1">Nucleus</location>
    </subcellularLocation>
</comment>
<dbReference type="OrthoDB" id="662136at2759"/>
<dbReference type="Proteomes" id="UP000245207">
    <property type="component" value="Unassembled WGS sequence"/>
</dbReference>